<evidence type="ECO:0000259" key="2">
    <source>
        <dbReference type="Pfam" id="PF11864"/>
    </source>
</evidence>
<dbReference type="GO" id="GO:0051898">
    <property type="term" value="P:negative regulation of phosphatidylinositol 3-kinase/protein kinase B signal transduction"/>
    <property type="evidence" value="ECO:0007669"/>
    <property type="project" value="TreeGrafter"/>
</dbReference>
<reference evidence="3" key="1">
    <citation type="submission" date="2023-01" db="EMBL/GenBank/DDBJ databases">
        <title>Genome assembly of the deep-sea coral Lophelia pertusa.</title>
        <authorList>
            <person name="Herrera S."/>
            <person name="Cordes E."/>
        </authorList>
    </citation>
    <scope>NUCLEOTIDE SEQUENCE</scope>
    <source>
        <strain evidence="3">USNM1676648</strain>
        <tissue evidence="3">Polyp</tissue>
    </source>
</reference>
<dbReference type="PANTHER" id="PTHR10063:SF0">
    <property type="entry name" value="TUBERIN"/>
    <property type="match status" value="1"/>
</dbReference>
<feature type="domain" description="Tuberin-type" evidence="1">
    <location>
        <begin position="410"/>
        <end position="505"/>
    </location>
</feature>
<accession>A0A9W9Z075</accession>
<dbReference type="GO" id="GO:0030178">
    <property type="term" value="P:negative regulation of Wnt signaling pathway"/>
    <property type="evidence" value="ECO:0007669"/>
    <property type="project" value="TreeGrafter"/>
</dbReference>
<dbReference type="PANTHER" id="PTHR10063">
    <property type="entry name" value="TUBERIN"/>
    <property type="match status" value="1"/>
</dbReference>
<dbReference type="EMBL" id="MU826835">
    <property type="protein sequence ID" value="KAJ7372751.1"/>
    <property type="molecule type" value="Genomic_DNA"/>
</dbReference>
<dbReference type="GO" id="GO:0005096">
    <property type="term" value="F:GTPase activator activity"/>
    <property type="evidence" value="ECO:0007669"/>
    <property type="project" value="InterPro"/>
</dbReference>
<dbReference type="PRINTS" id="PR01431">
    <property type="entry name" value="TUBERIN"/>
</dbReference>
<dbReference type="GO" id="GO:0051726">
    <property type="term" value="P:regulation of cell cycle"/>
    <property type="evidence" value="ECO:0007669"/>
    <property type="project" value="TreeGrafter"/>
</dbReference>
<dbReference type="GO" id="GO:0033596">
    <property type="term" value="C:TSC1-TSC2 complex"/>
    <property type="evidence" value="ECO:0007669"/>
    <property type="project" value="InterPro"/>
</dbReference>
<evidence type="ECO:0000313" key="4">
    <source>
        <dbReference type="Proteomes" id="UP001163046"/>
    </source>
</evidence>
<name>A0A9W9Z075_9CNID</name>
<dbReference type="OrthoDB" id="5797019at2759"/>
<sequence>MEKDISYFEEMTGPFLLSWMPQVMQKGRMDVFMPLLSNVIHYNSSFLDEDIVSGIVRETCHLSRTTKEEEDVELCLSLLDAVVRYSCLPSNALFEFIATACRAVNIEKFCQHSWKIMRNLLGTHLGHSGVYTMCNIMEESDNGSDVLLLRGSVFFIGMCLWGSQRVPNLKYSNSTVLPSMLQALSCHHSLVALEVTLSLQRLVKKYGHELHIVAWDAVLDITEALQQQIEEYSPGDNVLIENLHILLTSIEDLYETGKFNGPEERFFGMVEKSASMRPERSLHILGSFKAQTVHPAQVGWLTNLHNLMEKYFRYEIRTSVRVKVLTILSSVLTSYGHWYEFYHYLNHIAEDQDVTVRNVAVQILLDLCQMCDSQKCQDFPGHYREVDMLNCKEKVLRLSSSNSWLQEEKELKDVKTAVNGLVEVFKLKLFRLPHGSRCKERLKLLVSHMKAHYYHGYSTYIASVIRNLAFECFLSCAATPVYGWVYVTSAKRKATSKFSPYFTCLQR</sequence>
<dbReference type="InterPro" id="IPR027107">
    <property type="entry name" value="Tuberin/Ral-act_asu"/>
</dbReference>
<feature type="domain" description="Tuberin N-terminal" evidence="2">
    <location>
        <begin position="3"/>
        <end position="328"/>
    </location>
</feature>
<protein>
    <submittedName>
        <fullName evidence="3">Tuberous sclerosis 2-like protein</fullName>
    </submittedName>
</protein>
<dbReference type="Pfam" id="PF03542">
    <property type="entry name" value="Tuberin"/>
    <property type="match status" value="1"/>
</dbReference>
<dbReference type="InterPro" id="IPR003913">
    <property type="entry name" value="Tuberin"/>
</dbReference>
<dbReference type="InterPro" id="IPR018515">
    <property type="entry name" value="Tuberin-type_domain"/>
</dbReference>
<gene>
    <name evidence="3" type="primary">TSC2_1</name>
    <name evidence="3" type="ORF">OS493_018029</name>
</gene>
<dbReference type="AlphaFoldDB" id="A0A9W9Z075"/>
<proteinExistence type="predicted"/>
<dbReference type="GO" id="GO:0005634">
    <property type="term" value="C:nucleus"/>
    <property type="evidence" value="ECO:0007669"/>
    <property type="project" value="InterPro"/>
</dbReference>
<dbReference type="GO" id="GO:0046627">
    <property type="term" value="P:negative regulation of insulin receptor signaling pathway"/>
    <property type="evidence" value="ECO:0007669"/>
    <property type="project" value="TreeGrafter"/>
</dbReference>
<dbReference type="SUPFAM" id="SSF48371">
    <property type="entry name" value="ARM repeat"/>
    <property type="match status" value="1"/>
</dbReference>
<evidence type="ECO:0000259" key="1">
    <source>
        <dbReference type="Pfam" id="PF03542"/>
    </source>
</evidence>
<dbReference type="Proteomes" id="UP001163046">
    <property type="component" value="Unassembled WGS sequence"/>
</dbReference>
<evidence type="ECO:0000313" key="3">
    <source>
        <dbReference type="EMBL" id="KAJ7372751.1"/>
    </source>
</evidence>
<dbReference type="InterPro" id="IPR016024">
    <property type="entry name" value="ARM-type_fold"/>
</dbReference>
<dbReference type="Pfam" id="PF11864">
    <property type="entry name" value="DUF3384"/>
    <property type="match status" value="1"/>
</dbReference>
<dbReference type="GO" id="GO:0032007">
    <property type="term" value="P:negative regulation of TOR signaling"/>
    <property type="evidence" value="ECO:0007669"/>
    <property type="project" value="InterPro"/>
</dbReference>
<organism evidence="3 4">
    <name type="scientific">Desmophyllum pertusum</name>
    <dbReference type="NCBI Taxonomy" id="174260"/>
    <lineage>
        <taxon>Eukaryota</taxon>
        <taxon>Metazoa</taxon>
        <taxon>Cnidaria</taxon>
        <taxon>Anthozoa</taxon>
        <taxon>Hexacorallia</taxon>
        <taxon>Scleractinia</taxon>
        <taxon>Caryophylliina</taxon>
        <taxon>Caryophylliidae</taxon>
        <taxon>Desmophyllum</taxon>
    </lineage>
</organism>
<comment type="caution">
    <text evidence="3">The sequence shown here is derived from an EMBL/GenBank/DDBJ whole genome shotgun (WGS) entry which is preliminary data.</text>
</comment>
<dbReference type="InterPro" id="IPR024584">
    <property type="entry name" value="Tuberin_N"/>
</dbReference>
<keyword evidence="4" id="KW-1185">Reference proteome</keyword>